<keyword evidence="7 8" id="KW-0472">Membrane</keyword>
<dbReference type="PANTHER" id="PTHR30269">
    <property type="entry name" value="TRANSMEMBRANE PROTEIN YFCA"/>
    <property type="match status" value="1"/>
</dbReference>
<evidence type="ECO:0000256" key="2">
    <source>
        <dbReference type="ARBA" id="ARBA00009142"/>
    </source>
</evidence>
<feature type="transmembrane region" description="Helical" evidence="8">
    <location>
        <begin position="170"/>
        <end position="190"/>
    </location>
</feature>
<keyword evidence="10" id="KW-1185">Reference proteome</keyword>
<evidence type="ECO:0000256" key="4">
    <source>
        <dbReference type="ARBA" id="ARBA00022475"/>
    </source>
</evidence>
<keyword evidence="3" id="KW-0813">Transport</keyword>
<evidence type="ECO:0000313" key="10">
    <source>
        <dbReference type="Proteomes" id="UP000092932"/>
    </source>
</evidence>
<sequence length="250" mass="25411">MILGLTAAAIATGIAAALVAGIVRGLAGFGLAILLVPVFGLAATPQEAVVAANWLGVLMGFAGLRRVVREAERSAIPISILAVAATPLGVILLGLVPAAPARVLIAFIAIAAFVAVLLPQRPIDHRPTRFETGATGITSGLLTGFAGMPGPPVVPYYLRRALPPSTARSSMLLVFFATSLAGASSALALGVADWRAAIIALLLWPVAFVGNWIGFKAHDRVGPRTWRIVAGLVLGLAAGGAVLKLVQAGA</sequence>
<evidence type="ECO:0000256" key="3">
    <source>
        <dbReference type="ARBA" id="ARBA00022448"/>
    </source>
</evidence>
<feature type="transmembrane region" description="Helical" evidence="8">
    <location>
        <begin position="26"/>
        <end position="43"/>
    </location>
</feature>
<evidence type="ECO:0000256" key="1">
    <source>
        <dbReference type="ARBA" id="ARBA00004651"/>
    </source>
</evidence>
<dbReference type="Proteomes" id="UP000092932">
    <property type="component" value="Chromosome"/>
</dbReference>
<dbReference type="InterPro" id="IPR052017">
    <property type="entry name" value="TSUP"/>
</dbReference>
<evidence type="ECO:0000256" key="6">
    <source>
        <dbReference type="ARBA" id="ARBA00022989"/>
    </source>
</evidence>
<dbReference type="EMBL" id="CP016591">
    <property type="protein sequence ID" value="ANY18900.1"/>
    <property type="molecule type" value="Genomic_DNA"/>
</dbReference>
<name>A0A1B2A9R9_9SPHN</name>
<keyword evidence="4 8" id="KW-1003">Cell membrane</keyword>
<feature type="transmembrane region" description="Helical" evidence="8">
    <location>
        <begin position="226"/>
        <end position="246"/>
    </location>
</feature>
<dbReference type="STRING" id="692370.A6F68_00365"/>
<evidence type="ECO:0000256" key="8">
    <source>
        <dbReference type="RuleBase" id="RU363041"/>
    </source>
</evidence>
<dbReference type="RefSeq" id="WP_232308179.1">
    <property type="nucleotide sequence ID" value="NZ_CP016591.1"/>
</dbReference>
<protein>
    <recommendedName>
        <fullName evidence="8">Probable membrane transporter protein</fullName>
    </recommendedName>
</protein>
<dbReference type="PANTHER" id="PTHR30269:SF37">
    <property type="entry name" value="MEMBRANE TRANSPORTER PROTEIN"/>
    <property type="match status" value="1"/>
</dbReference>
<comment type="similarity">
    <text evidence="2 8">Belongs to the 4-toluene sulfonate uptake permease (TSUP) (TC 2.A.102) family.</text>
</comment>
<comment type="subcellular location">
    <subcellularLocation>
        <location evidence="1 8">Cell membrane</location>
        <topology evidence="1 8">Multi-pass membrane protein</topology>
    </subcellularLocation>
</comment>
<feature type="transmembrane region" description="Helical" evidence="8">
    <location>
        <begin position="74"/>
        <end position="96"/>
    </location>
</feature>
<dbReference type="GO" id="GO:0005886">
    <property type="term" value="C:plasma membrane"/>
    <property type="evidence" value="ECO:0007669"/>
    <property type="project" value="UniProtKB-SubCell"/>
</dbReference>
<accession>A0A1B2A9R9</accession>
<reference evidence="9 10" key="1">
    <citation type="submission" date="2016-07" db="EMBL/GenBank/DDBJ databases">
        <title>Complete genome sequence of Altererythrobacter dongtanensis KCTC 22672, a type strain with esterase isolated from tidal flat.</title>
        <authorList>
            <person name="Cheng H."/>
            <person name="Wu Y.-H."/>
            <person name="Zhou P."/>
            <person name="Huo Y.-Y."/>
            <person name="Wang C.-S."/>
            <person name="Xu X.-W."/>
        </authorList>
    </citation>
    <scope>NUCLEOTIDE SEQUENCE [LARGE SCALE GENOMIC DNA]</scope>
    <source>
        <strain evidence="9 10">KCTC 22672</strain>
    </source>
</reference>
<proteinExistence type="inferred from homology"/>
<keyword evidence="5 8" id="KW-0812">Transmembrane</keyword>
<organism evidence="9 10">
    <name type="scientific">Tsuneonella dongtanensis</name>
    <dbReference type="NCBI Taxonomy" id="692370"/>
    <lineage>
        <taxon>Bacteria</taxon>
        <taxon>Pseudomonadati</taxon>
        <taxon>Pseudomonadota</taxon>
        <taxon>Alphaproteobacteria</taxon>
        <taxon>Sphingomonadales</taxon>
        <taxon>Erythrobacteraceae</taxon>
        <taxon>Tsuneonella</taxon>
    </lineage>
</organism>
<dbReference type="Pfam" id="PF01925">
    <property type="entry name" value="TauE"/>
    <property type="match status" value="1"/>
</dbReference>
<dbReference type="InterPro" id="IPR002781">
    <property type="entry name" value="TM_pro_TauE-like"/>
</dbReference>
<evidence type="ECO:0000313" key="9">
    <source>
        <dbReference type="EMBL" id="ANY18900.1"/>
    </source>
</evidence>
<evidence type="ECO:0000256" key="7">
    <source>
        <dbReference type="ARBA" id="ARBA00023136"/>
    </source>
</evidence>
<gene>
    <name evidence="9" type="ORF">A6F68_00365</name>
</gene>
<feature type="transmembrane region" description="Helical" evidence="8">
    <location>
        <begin position="103"/>
        <end position="120"/>
    </location>
</feature>
<evidence type="ECO:0000256" key="5">
    <source>
        <dbReference type="ARBA" id="ARBA00022692"/>
    </source>
</evidence>
<feature type="transmembrane region" description="Helical" evidence="8">
    <location>
        <begin position="140"/>
        <end position="158"/>
    </location>
</feature>
<feature type="transmembrane region" description="Helical" evidence="8">
    <location>
        <begin position="196"/>
        <end position="214"/>
    </location>
</feature>
<dbReference type="KEGG" id="ado:A6F68_00365"/>
<keyword evidence="6 8" id="KW-1133">Transmembrane helix</keyword>
<dbReference type="AlphaFoldDB" id="A0A1B2A9R9"/>